<reference evidence="3" key="2">
    <citation type="submission" date="2015-01" db="EMBL/GenBank/DDBJ databases">
        <title>Evolutionary Origins and Diversification of the Mycorrhizal Mutualists.</title>
        <authorList>
            <consortium name="DOE Joint Genome Institute"/>
            <consortium name="Mycorrhizal Genomics Consortium"/>
            <person name="Kohler A."/>
            <person name="Kuo A."/>
            <person name="Nagy L.G."/>
            <person name="Floudas D."/>
            <person name="Copeland A."/>
            <person name="Barry K.W."/>
            <person name="Cichocki N."/>
            <person name="Veneault-Fourrey C."/>
            <person name="LaButti K."/>
            <person name="Lindquist E.A."/>
            <person name="Lipzen A."/>
            <person name="Lundell T."/>
            <person name="Morin E."/>
            <person name="Murat C."/>
            <person name="Riley R."/>
            <person name="Ohm R."/>
            <person name="Sun H."/>
            <person name="Tunlid A."/>
            <person name="Henrissat B."/>
            <person name="Grigoriev I.V."/>
            <person name="Hibbett D.S."/>
            <person name="Martin F."/>
        </authorList>
    </citation>
    <scope>NUCLEOTIDE SEQUENCE [LARGE SCALE GENOMIC DNA]</scope>
    <source>
        <strain evidence="3">MUT 4182</strain>
    </source>
</reference>
<evidence type="ECO:0000313" key="2">
    <source>
        <dbReference type="EMBL" id="KIO26944.1"/>
    </source>
</evidence>
<proteinExistence type="predicted"/>
<dbReference type="Proteomes" id="UP000054248">
    <property type="component" value="Unassembled WGS sequence"/>
</dbReference>
<dbReference type="OrthoDB" id="2745718at2759"/>
<keyword evidence="3" id="KW-1185">Reference proteome</keyword>
<reference evidence="2 3" key="1">
    <citation type="submission" date="2014-04" db="EMBL/GenBank/DDBJ databases">
        <authorList>
            <consortium name="DOE Joint Genome Institute"/>
            <person name="Kuo A."/>
            <person name="Girlanda M."/>
            <person name="Perotto S."/>
            <person name="Kohler A."/>
            <person name="Nagy L.G."/>
            <person name="Floudas D."/>
            <person name="Copeland A."/>
            <person name="Barry K.W."/>
            <person name="Cichocki N."/>
            <person name="Veneault-Fourrey C."/>
            <person name="LaButti K."/>
            <person name="Lindquist E.A."/>
            <person name="Lipzen A."/>
            <person name="Lundell T."/>
            <person name="Morin E."/>
            <person name="Murat C."/>
            <person name="Sun H."/>
            <person name="Tunlid A."/>
            <person name="Henrissat B."/>
            <person name="Grigoriev I.V."/>
            <person name="Hibbett D.S."/>
            <person name="Martin F."/>
            <person name="Nordberg H.P."/>
            <person name="Cantor M.N."/>
            <person name="Hua S.X."/>
        </authorList>
    </citation>
    <scope>NUCLEOTIDE SEQUENCE [LARGE SCALE GENOMIC DNA]</scope>
    <source>
        <strain evidence="2 3">MUT 4182</strain>
    </source>
</reference>
<dbReference type="AlphaFoldDB" id="A0A0C3QKK4"/>
<organism evidence="2 3">
    <name type="scientific">Tulasnella calospora MUT 4182</name>
    <dbReference type="NCBI Taxonomy" id="1051891"/>
    <lineage>
        <taxon>Eukaryota</taxon>
        <taxon>Fungi</taxon>
        <taxon>Dikarya</taxon>
        <taxon>Basidiomycota</taxon>
        <taxon>Agaricomycotina</taxon>
        <taxon>Agaricomycetes</taxon>
        <taxon>Cantharellales</taxon>
        <taxon>Tulasnellaceae</taxon>
        <taxon>Tulasnella</taxon>
    </lineage>
</organism>
<evidence type="ECO:0000256" key="1">
    <source>
        <dbReference type="SAM" id="MobiDB-lite"/>
    </source>
</evidence>
<feature type="region of interest" description="Disordered" evidence="1">
    <location>
        <begin position="125"/>
        <end position="158"/>
    </location>
</feature>
<sequence length="435" mass="49200">MGDLLGIMFNAMDGSPATLTIWRWTSGKQLLRLETPRPALWFSFLSETTFVVPCMDRDDVMTATLHIYRIPDEVLDPANDTQHTDSSPVILNPLPEAGYLLPPFNDKSITGYSLVCRSHPLPSPRAYVPPRPTSADPNCDDLKAPAQPASAEPPVPDPPTFQVDPDERIMTFSFIFNVYYDDPMGHGIIAWQESHVLATHISTLLSHTKLPLEEIPPLPLDALVDLEALPFSLEPVTPPIIVPWSAWADRARWLGDRTRRNWYSHTYGHRFVRPTWRQSEDHNDPFSIQVIDFNPYNIRRQAQREREFEAWRKQQHPTAPEEADKEALTSTALDSDIPPGASSIETSTGAINLALRLDQPLPEPQPSRPRVISEPSVIQGHVFTEPVKTSLPYMEVTSSEILYDFEGLMICEEHVLRLKRRSTSTSEIVLEIYSI</sequence>
<dbReference type="EMBL" id="KN823016">
    <property type="protein sequence ID" value="KIO26944.1"/>
    <property type="molecule type" value="Genomic_DNA"/>
</dbReference>
<gene>
    <name evidence="2" type="ORF">M407DRAFT_195785</name>
</gene>
<name>A0A0C3QKK4_9AGAM</name>
<evidence type="ECO:0000313" key="3">
    <source>
        <dbReference type="Proteomes" id="UP000054248"/>
    </source>
</evidence>
<dbReference type="STRING" id="1051891.A0A0C3QKK4"/>
<accession>A0A0C3QKK4</accession>
<feature type="region of interest" description="Disordered" evidence="1">
    <location>
        <begin position="307"/>
        <end position="339"/>
    </location>
</feature>
<dbReference type="HOGENOM" id="CLU_630374_0_0_1"/>
<protein>
    <submittedName>
        <fullName evidence="2">Uncharacterized protein</fullName>
    </submittedName>
</protein>